<comment type="caution">
    <text evidence="2">The sequence shown here is derived from an EMBL/GenBank/DDBJ whole genome shotgun (WGS) entry which is preliminary data.</text>
</comment>
<sequence>MEQTKSLTAPIPASLHARVTAERIAANQSLGEYMTELLTNYYNGGKNHMAKTRTLAFQIDEELFQRIKRHLEQESGRTGRKLTQRDFVIGLIEDALRQAEAAAEDAAPCAVTDESEEEGEQDAAE</sequence>
<feature type="compositionally biased region" description="Low complexity" evidence="1">
    <location>
        <begin position="102"/>
        <end position="112"/>
    </location>
</feature>
<dbReference type="Proteomes" id="UP000824035">
    <property type="component" value="Unassembled WGS sequence"/>
</dbReference>
<dbReference type="EMBL" id="DXBV01000016">
    <property type="protein sequence ID" value="HIZ29877.1"/>
    <property type="molecule type" value="Genomic_DNA"/>
</dbReference>
<evidence type="ECO:0000256" key="1">
    <source>
        <dbReference type="SAM" id="MobiDB-lite"/>
    </source>
</evidence>
<reference evidence="2" key="2">
    <citation type="submission" date="2021-04" db="EMBL/GenBank/DDBJ databases">
        <authorList>
            <person name="Gilroy R."/>
        </authorList>
    </citation>
    <scope>NUCLEOTIDE SEQUENCE</scope>
    <source>
        <strain evidence="2">ChiGjej4B4-18154</strain>
    </source>
</reference>
<evidence type="ECO:0000313" key="2">
    <source>
        <dbReference type="EMBL" id="HIZ29877.1"/>
    </source>
</evidence>
<keyword evidence="2" id="KW-0648">Protein biosynthesis</keyword>
<proteinExistence type="predicted"/>
<evidence type="ECO:0000313" key="3">
    <source>
        <dbReference type="Proteomes" id="UP000824035"/>
    </source>
</evidence>
<gene>
    <name evidence="2" type="ORF">H9813_01395</name>
</gene>
<reference evidence="2" key="1">
    <citation type="journal article" date="2021" name="PeerJ">
        <title>Extensive microbial diversity within the chicken gut microbiome revealed by metagenomics and culture.</title>
        <authorList>
            <person name="Gilroy R."/>
            <person name="Ravi A."/>
            <person name="Getino M."/>
            <person name="Pursley I."/>
            <person name="Horton D.L."/>
            <person name="Alikhan N.F."/>
            <person name="Baker D."/>
            <person name="Gharbi K."/>
            <person name="Hall N."/>
            <person name="Watson M."/>
            <person name="Adriaenssens E.M."/>
            <person name="Foster-Nyarko E."/>
            <person name="Jarju S."/>
            <person name="Secka A."/>
            <person name="Antonio M."/>
            <person name="Oren A."/>
            <person name="Chaudhuri R.R."/>
            <person name="La Ragione R."/>
            <person name="Hildebrand F."/>
            <person name="Pallen M.J."/>
        </authorList>
    </citation>
    <scope>NUCLEOTIDE SEQUENCE</scope>
    <source>
        <strain evidence="2">ChiGjej4B4-18154</strain>
    </source>
</reference>
<organism evidence="2 3">
    <name type="scientific">Candidatus Allofournierella merdipullorum</name>
    <dbReference type="NCBI Taxonomy" id="2838595"/>
    <lineage>
        <taxon>Bacteria</taxon>
        <taxon>Bacillati</taxon>
        <taxon>Bacillota</taxon>
        <taxon>Clostridia</taxon>
        <taxon>Eubacteriales</taxon>
        <taxon>Oscillospiraceae</taxon>
        <taxon>Allofournierella</taxon>
    </lineage>
</organism>
<feature type="region of interest" description="Disordered" evidence="1">
    <location>
        <begin position="102"/>
        <end position="125"/>
    </location>
</feature>
<name>A0A9D2E318_9FIRM</name>
<keyword evidence="2" id="KW-0396">Initiation factor</keyword>
<dbReference type="GO" id="GO:0003743">
    <property type="term" value="F:translation initiation factor activity"/>
    <property type="evidence" value="ECO:0007669"/>
    <property type="project" value="UniProtKB-KW"/>
</dbReference>
<accession>A0A9D2E318</accession>
<feature type="compositionally biased region" description="Acidic residues" evidence="1">
    <location>
        <begin position="113"/>
        <end position="125"/>
    </location>
</feature>
<protein>
    <submittedName>
        <fullName evidence="2">Translation initiation factor 2</fullName>
    </submittedName>
</protein>
<dbReference type="AlphaFoldDB" id="A0A9D2E318"/>